<gene>
    <name evidence="1" type="ordered locus">Belba_2551</name>
</gene>
<dbReference type="AlphaFoldDB" id="I3Z786"/>
<dbReference type="STRING" id="866536.Belba_2551"/>
<accession>I3Z786</accession>
<proteinExistence type="predicted"/>
<protein>
    <submittedName>
        <fullName evidence="1">Uncharacterized protein</fullName>
    </submittedName>
</protein>
<dbReference type="EMBL" id="CP003281">
    <property type="protein sequence ID" value="AFL85104.1"/>
    <property type="molecule type" value="Genomic_DNA"/>
</dbReference>
<evidence type="ECO:0000313" key="1">
    <source>
        <dbReference type="EMBL" id="AFL85104.1"/>
    </source>
</evidence>
<name>I3Z786_BELBD</name>
<keyword evidence="2" id="KW-1185">Reference proteome</keyword>
<dbReference type="HOGENOM" id="CLU_196001_0_0_10"/>
<dbReference type="KEGG" id="bbd:Belba_2551"/>
<evidence type="ECO:0000313" key="2">
    <source>
        <dbReference type="Proteomes" id="UP000006050"/>
    </source>
</evidence>
<sequence>MHSFAKTVYIYLVKILNRRKMSKKKEKYRTDFLLPRNNFLVGMGSVLNIAGSYFDYNYSKSEKEADFKAMVSDWQNVGNDFRQSNEKFEKENKAKLCLDF</sequence>
<reference evidence="2" key="1">
    <citation type="submission" date="2012-06" db="EMBL/GenBank/DDBJ databases">
        <title>The complete genome of Belliella baltica DSM 15883.</title>
        <authorList>
            <person name="Lucas S."/>
            <person name="Copeland A."/>
            <person name="Lapidus A."/>
            <person name="Goodwin L."/>
            <person name="Pitluck S."/>
            <person name="Peters L."/>
            <person name="Mikhailova N."/>
            <person name="Davenport K."/>
            <person name="Kyrpides N."/>
            <person name="Mavromatis K."/>
            <person name="Pagani I."/>
            <person name="Ivanova N."/>
            <person name="Ovchinnikova G."/>
            <person name="Zeytun A."/>
            <person name="Detter J.C."/>
            <person name="Han C."/>
            <person name="Land M."/>
            <person name="Hauser L."/>
            <person name="Markowitz V."/>
            <person name="Cheng J.-F."/>
            <person name="Hugenholtz P."/>
            <person name="Woyke T."/>
            <person name="Wu D."/>
            <person name="Tindall B."/>
            <person name="Pomrenke H."/>
            <person name="Brambilla E."/>
            <person name="Klenk H.-P."/>
            <person name="Eisen J.A."/>
        </authorList>
    </citation>
    <scope>NUCLEOTIDE SEQUENCE [LARGE SCALE GENOMIC DNA]</scope>
    <source>
        <strain evidence="2">DSM 15883 / CIP 108006 / LMG 21964 / BA134</strain>
    </source>
</reference>
<dbReference type="Proteomes" id="UP000006050">
    <property type="component" value="Chromosome"/>
</dbReference>
<dbReference type="eggNOG" id="ENOG5033CX6">
    <property type="taxonomic scope" value="Bacteria"/>
</dbReference>
<dbReference type="PATRIC" id="fig|866536.3.peg.2633"/>
<organism evidence="1 2">
    <name type="scientific">Belliella baltica (strain DSM 15883 / CIP 108006 / LMG 21964 / BA134)</name>
    <dbReference type="NCBI Taxonomy" id="866536"/>
    <lineage>
        <taxon>Bacteria</taxon>
        <taxon>Pseudomonadati</taxon>
        <taxon>Bacteroidota</taxon>
        <taxon>Cytophagia</taxon>
        <taxon>Cytophagales</taxon>
        <taxon>Cyclobacteriaceae</taxon>
        <taxon>Belliella</taxon>
    </lineage>
</organism>